<dbReference type="InterPro" id="IPR029039">
    <property type="entry name" value="Flavoprotein-like_sf"/>
</dbReference>
<protein>
    <recommendedName>
        <fullName evidence="1">Flavodoxin domain-containing protein</fullName>
    </recommendedName>
</protein>
<dbReference type="SUPFAM" id="SSF52218">
    <property type="entry name" value="Flavoproteins"/>
    <property type="match status" value="1"/>
</dbReference>
<name>A0A926DSY5_9FIRM</name>
<sequence>MSGTLYYDTRYDSTREVCHWIVDGIRHKAVAIQRIGEVKPGQNADEFIIIGSPIYVGKPLASVSEFIRSKKDRWIHKPVFVFVTSWAEATMYRHECNRFLDLVISQLSPIKPVLSRSLPGKLLLEQTTQRDQNVMRRLLRRINAMSEEFHAEAAQFTDMRNQEECRQFGKDIETALMGQEGDPNHLV</sequence>
<keyword evidence="3" id="KW-1185">Reference proteome</keyword>
<dbReference type="RefSeq" id="WP_249289431.1">
    <property type="nucleotide sequence ID" value="NZ_JACRSQ010000004.1"/>
</dbReference>
<comment type="caution">
    <text evidence="2">The sequence shown here is derived from an EMBL/GenBank/DDBJ whole genome shotgun (WGS) entry which is preliminary data.</text>
</comment>
<dbReference type="AlphaFoldDB" id="A0A926DSY5"/>
<gene>
    <name evidence="2" type="ORF">H8730_04255</name>
</gene>
<dbReference type="InterPro" id="IPR026816">
    <property type="entry name" value="Flavodoxin_dom"/>
</dbReference>
<accession>A0A926DSY5</accession>
<dbReference type="Gene3D" id="3.40.50.360">
    <property type="match status" value="1"/>
</dbReference>
<evidence type="ECO:0000313" key="2">
    <source>
        <dbReference type="EMBL" id="MBC8542759.1"/>
    </source>
</evidence>
<dbReference type="Pfam" id="PF12724">
    <property type="entry name" value="Flavodoxin_5"/>
    <property type="match status" value="1"/>
</dbReference>
<dbReference type="EMBL" id="JACRSQ010000004">
    <property type="protein sequence ID" value="MBC8542759.1"/>
    <property type="molecule type" value="Genomic_DNA"/>
</dbReference>
<dbReference type="Proteomes" id="UP000657006">
    <property type="component" value="Unassembled WGS sequence"/>
</dbReference>
<feature type="domain" description="Flavodoxin" evidence="1">
    <location>
        <begin position="5"/>
        <end position="138"/>
    </location>
</feature>
<organism evidence="2 3">
    <name type="scientific">Bianquea renquensis</name>
    <dbReference type="NCBI Taxonomy" id="2763661"/>
    <lineage>
        <taxon>Bacteria</taxon>
        <taxon>Bacillati</taxon>
        <taxon>Bacillota</taxon>
        <taxon>Clostridia</taxon>
        <taxon>Eubacteriales</taxon>
        <taxon>Bianqueaceae</taxon>
        <taxon>Bianquea</taxon>
    </lineage>
</organism>
<proteinExistence type="predicted"/>
<evidence type="ECO:0000259" key="1">
    <source>
        <dbReference type="Pfam" id="PF12724"/>
    </source>
</evidence>
<evidence type="ECO:0000313" key="3">
    <source>
        <dbReference type="Proteomes" id="UP000657006"/>
    </source>
</evidence>
<reference evidence="2" key="1">
    <citation type="submission" date="2020-08" db="EMBL/GenBank/DDBJ databases">
        <title>Genome public.</title>
        <authorList>
            <person name="Liu C."/>
            <person name="Sun Q."/>
        </authorList>
    </citation>
    <scope>NUCLEOTIDE SEQUENCE</scope>
    <source>
        <strain evidence="2">NSJ-32</strain>
    </source>
</reference>